<reference evidence="1 2" key="1">
    <citation type="journal article" date="2012" name="Stand. Genomic Sci.">
        <title>Complete genome sequence of the melanogenic marine bacterium Marinomonas mediterranea type strain (MMB-1(T)).</title>
        <authorList>
            <person name="Lucas-Elio P."/>
            <person name="Goodwin L."/>
            <person name="Woyke T."/>
            <person name="Pitluck S."/>
            <person name="Nolan M."/>
            <person name="Kyrpides N.C."/>
            <person name="Detter J.C."/>
            <person name="Copeland A."/>
            <person name="Teshima H."/>
            <person name="Bruce D."/>
            <person name="Detter C."/>
            <person name="Tapia R."/>
            <person name="Han S."/>
            <person name="Land M.L."/>
            <person name="Ivanova N."/>
            <person name="Mikhailova N."/>
            <person name="Johnston A.W."/>
            <person name="Sanchez-Amat A."/>
        </authorList>
    </citation>
    <scope>NUCLEOTIDE SEQUENCE [LARGE SCALE GENOMIC DNA]</scope>
    <source>
        <strain evidence="2">ATCC 700492 / JCM 21426 / NBRC 103028 / MMB-1</strain>
    </source>
</reference>
<dbReference type="KEGG" id="mme:Marme_1064"/>
<dbReference type="EMBL" id="CP002583">
    <property type="protein sequence ID" value="ADZ90339.1"/>
    <property type="molecule type" value="Genomic_DNA"/>
</dbReference>
<dbReference type="AlphaFoldDB" id="F2JTC1"/>
<organism evidence="1 2">
    <name type="scientific">Marinomonas mediterranea (strain ATCC 700492 / JCM 21426 / NBRC 103028 / MMB-1)</name>
    <dbReference type="NCBI Taxonomy" id="717774"/>
    <lineage>
        <taxon>Bacteria</taxon>
        <taxon>Pseudomonadati</taxon>
        <taxon>Pseudomonadota</taxon>
        <taxon>Gammaproteobacteria</taxon>
        <taxon>Oceanospirillales</taxon>
        <taxon>Oceanospirillaceae</taxon>
        <taxon>Marinomonas</taxon>
    </lineage>
</organism>
<dbReference type="PATRIC" id="fig|717774.3.peg.1104"/>
<keyword evidence="2" id="KW-1185">Reference proteome</keyword>
<dbReference type="STRING" id="717774.Marme_1064"/>
<dbReference type="RefSeq" id="WP_013660244.1">
    <property type="nucleotide sequence ID" value="NC_015276.1"/>
</dbReference>
<dbReference type="Proteomes" id="UP000001062">
    <property type="component" value="Chromosome"/>
</dbReference>
<evidence type="ECO:0000313" key="2">
    <source>
        <dbReference type="Proteomes" id="UP000001062"/>
    </source>
</evidence>
<dbReference type="OrthoDB" id="9876467at2"/>
<protein>
    <submittedName>
        <fullName evidence="1">Uncharacterized protein</fullName>
    </submittedName>
</protein>
<accession>F2JTC1</accession>
<dbReference type="HOGENOM" id="CLU_1756668_0_0_6"/>
<evidence type="ECO:0000313" key="1">
    <source>
        <dbReference type="EMBL" id="ADZ90339.1"/>
    </source>
</evidence>
<sequence length="148" mass="16689">MTDLSEILSNWLISGEEELDITIDQFQCLLKKASLDVYCHLVLPINEAEFSPIQTLDIASVMFDEGFISPAMTPFGNYALTCAIELTSDIKVNTTQLHNAIEKITNFADAWVCLPRRKALLTSSDNKELAIRQALTTNFHYARPERHV</sequence>
<gene>
    <name evidence="1" type="ordered locus">Marme_1064</name>
</gene>
<name>F2JTC1_MARM1</name>
<proteinExistence type="predicted"/>